<proteinExistence type="predicted"/>
<dbReference type="EMBL" id="LDAU01000154">
    <property type="protein sequence ID" value="KRX02656.1"/>
    <property type="molecule type" value="Genomic_DNA"/>
</dbReference>
<reference evidence="2 3" key="1">
    <citation type="journal article" date="2015" name="Sci. Rep.">
        <title>Genome of the facultative scuticociliatosis pathogen Pseudocohnilembus persalinus provides insight into its virulence through horizontal gene transfer.</title>
        <authorList>
            <person name="Xiong J."/>
            <person name="Wang G."/>
            <person name="Cheng J."/>
            <person name="Tian M."/>
            <person name="Pan X."/>
            <person name="Warren A."/>
            <person name="Jiang C."/>
            <person name="Yuan D."/>
            <person name="Miao W."/>
        </authorList>
    </citation>
    <scope>NUCLEOTIDE SEQUENCE [LARGE SCALE GENOMIC DNA]</scope>
    <source>
        <strain evidence="2">36N120E</strain>
    </source>
</reference>
<dbReference type="InParanoid" id="A0A0V0QKU8"/>
<keyword evidence="3" id="KW-1185">Reference proteome</keyword>
<accession>A0A0V0QKU8</accession>
<gene>
    <name evidence="2" type="ORF">PPERSA_11996</name>
</gene>
<sequence>MSKKVEQKGINTIKQSELDIYSQESSQRNSLLIDEPMYLQDQIDEIKQIQKEKYNNFEQTNYNTKKLIDQNVQKKKEIKVKKQNKSESYQFNTNNNYYQRNIEFSDNKNKQKIKSLNQQQLSKLTILDMDYQSEDQNNDQFLKTQNQRLEKYKVNSPINYLLQNNAEYSKDVSSDSLKIEQNVQKCEQQEIQMQKRYENENKKTASFQQIQNYMGWYFNCNAYAMFMAVSIRFNFGKK</sequence>
<evidence type="ECO:0000313" key="2">
    <source>
        <dbReference type="EMBL" id="KRX02656.1"/>
    </source>
</evidence>
<dbReference type="AlphaFoldDB" id="A0A0V0QKU8"/>
<organism evidence="2 3">
    <name type="scientific">Pseudocohnilembus persalinus</name>
    <name type="common">Ciliate</name>
    <dbReference type="NCBI Taxonomy" id="266149"/>
    <lineage>
        <taxon>Eukaryota</taxon>
        <taxon>Sar</taxon>
        <taxon>Alveolata</taxon>
        <taxon>Ciliophora</taxon>
        <taxon>Intramacronucleata</taxon>
        <taxon>Oligohymenophorea</taxon>
        <taxon>Scuticociliatia</taxon>
        <taxon>Philasterida</taxon>
        <taxon>Pseudocohnilembidae</taxon>
        <taxon>Pseudocohnilembus</taxon>
    </lineage>
</organism>
<keyword evidence="1" id="KW-1133">Transmembrane helix</keyword>
<keyword evidence="1" id="KW-0812">Transmembrane</keyword>
<evidence type="ECO:0008006" key="4">
    <source>
        <dbReference type="Google" id="ProtNLM"/>
    </source>
</evidence>
<keyword evidence="1" id="KW-0472">Membrane</keyword>
<name>A0A0V0QKU8_PSEPJ</name>
<dbReference type="Proteomes" id="UP000054937">
    <property type="component" value="Unassembled WGS sequence"/>
</dbReference>
<evidence type="ECO:0000256" key="1">
    <source>
        <dbReference type="SAM" id="Phobius"/>
    </source>
</evidence>
<protein>
    <recommendedName>
        <fullName evidence="4">Transmembrane protein</fullName>
    </recommendedName>
</protein>
<feature type="transmembrane region" description="Helical" evidence="1">
    <location>
        <begin position="216"/>
        <end position="235"/>
    </location>
</feature>
<comment type="caution">
    <text evidence="2">The sequence shown here is derived from an EMBL/GenBank/DDBJ whole genome shotgun (WGS) entry which is preliminary data.</text>
</comment>
<evidence type="ECO:0000313" key="3">
    <source>
        <dbReference type="Proteomes" id="UP000054937"/>
    </source>
</evidence>